<evidence type="ECO:0000313" key="1">
    <source>
        <dbReference type="EMBL" id="MBA4671761.1"/>
    </source>
</evidence>
<dbReference type="AlphaFoldDB" id="A0A7C9EJU8"/>
<sequence length="798" mass="85139">MHNCSCILLNDDRFLKCFKFVVDGDKVMERTISRKSSSGVGSRSTRSEDEVFADAVTEFSDVVGSELASDDLMSRGNSLQNKTADDQEGFRLSAANVSGDDSSASSIGLEDKQLGNVKTVGGKNKKVKGGIPSQDQISNCITDLALISASITRENGNAVSQNLMQSSGASSGLDTGDEEHRDIAHNHSEFRSPYGGTAEDVIEQVSPLIGMNELPNSISASGTEIQSTELDDRVECSDTVDAPANVHPSLNLAQEADTTDIDASKSFGMVEEHDTKLAANSDAFLVREHLEIAPEDLHNKGGNFNSSMAVEAPSVVESMEDMLRQEAGQIKPITEEDTVGGLDQISVLMACYGDIGGQRSEEVHEEIRDEAWEDHDSSIAERKSSVSSEGIFPDVTITNGAHDESVHGGADPIDAVNDEDKHLVTHENDSGKVPMGELPVISSRLASVDDIVPQVKKPVNASDSNDVSNVAKARVNEMTDGIADENEPLSGESGSGCVSIAVVSNDNDEEPVASVRTDDSGKLDKIIDSGNLMVCHSQPESAPIPEGASEAQWDNDSIGGGECMNKVGAGPIVNTDDIPSLKTSEYAGSFCPDSTAAVGRCTEKLVEHASDAGTDEITKQHIVVSAISIADSSRQTDSQENICQSVSVPSAMLDTFPPNTAVSNCSRASVEQEAVGLGPVATEEVQYPENKTSIEPLGLKNTDDMSEIQTFENQKQTALKTLLGEAMAKSREESPTYNEIPAKYPIPQASKEEMVREWDSPVRYPVKIKTEKRRAKSKSSSWVPFLCCSASSVNANGP</sequence>
<accession>A0A7C9EJU8</accession>
<reference evidence="1" key="1">
    <citation type="journal article" date="2013" name="J. Plant Res.">
        <title>Effect of fungi and light on seed germination of three Opuntia species from semiarid lands of central Mexico.</title>
        <authorList>
            <person name="Delgado-Sanchez P."/>
            <person name="Jimenez-Bremont J.F."/>
            <person name="Guerrero-Gonzalez Mde L."/>
            <person name="Flores J."/>
        </authorList>
    </citation>
    <scope>NUCLEOTIDE SEQUENCE</scope>
    <source>
        <tissue evidence="1">Cladode</tissue>
    </source>
</reference>
<dbReference type="PANTHER" id="PTHR35746">
    <property type="entry name" value="PENTATRICOPEPTIDE REPEAT (PPR) SUPERFAMILY PROTEIN"/>
    <property type="match status" value="1"/>
</dbReference>
<proteinExistence type="predicted"/>
<dbReference type="EMBL" id="GISG01252295">
    <property type="protein sequence ID" value="MBA4671761.1"/>
    <property type="molecule type" value="Transcribed_RNA"/>
</dbReference>
<protein>
    <submittedName>
        <fullName evidence="1">Uncharacterized protein</fullName>
    </submittedName>
</protein>
<reference evidence="1" key="2">
    <citation type="submission" date="2020-07" db="EMBL/GenBank/DDBJ databases">
        <authorList>
            <person name="Vera ALvarez R."/>
            <person name="Arias-Moreno D.M."/>
            <person name="Jimenez-Jacinto V."/>
            <person name="Jimenez-Bremont J.F."/>
            <person name="Swaminathan K."/>
            <person name="Moose S.P."/>
            <person name="Guerrero-Gonzalez M.L."/>
            <person name="Marino-Ramirez L."/>
            <person name="Landsman D."/>
            <person name="Rodriguez-Kessler M."/>
            <person name="Delgado-Sanchez P."/>
        </authorList>
    </citation>
    <scope>NUCLEOTIDE SEQUENCE</scope>
    <source>
        <tissue evidence="1">Cladode</tissue>
    </source>
</reference>
<dbReference type="PANTHER" id="PTHR35746:SF1">
    <property type="entry name" value="PENTATRICOPEPTIDE REPEAT (PPR) SUPERFAMILY PROTEIN"/>
    <property type="match status" value="1"/>
</dbReference>
<name>A0A7C9EJU8_OPUST</name>
<organism evidence="1">
    <name type="scientific">Opuntia streptacantha</name>
    <name type="common">Prickly pear cactus</name>
    <name type="synonym">Opuntia cardona</name>
    <dbReference type="NCBI Taxonomy" id="393608"/>
    <lineage>
        <taxon>Eukaryota</taxon>
        <taxon>Viridiplantae</taxon>
        <taxon>Streptophyta</taxon>
        <taxon>Embryophyta</taxon>
        <taxon>Tracheophyta</taxon>
        <taxon>Spermatophyta</taxon>
        <taxon>Magnoliopsida</taxon>
        <taxon>eudicotyledons</taxon>
        <taxon>Gunneridae</taxon>
        <taxon>Pentapetalae</taxon>
        <taxon>Caryophyllales</taxon>
        <taxon>Cactineae</taxon>
        <taxon>Cactaceae</taxon>
        <taxon>Opuntioideae</taxon>
        <taxon>Opuntia</taxon>
    </lineage>
</organism>